<dbReference type="AlphaFoldDB" id="A0A820PBC4"/>
<protein>
    <submittedName>
        <fullName evidence="2">Uncharacterized protein</fullName>
    </submittedName>
</protein>
<proteinExistence type="predicted"/>
<accession>A0A820PBC4</accession>
<name>A0A820PBC4_9BILA</name>
<dbReference type="Proteomes" id="UP000663874">
    <property type="component" value="Unassembled WGS sequence"/>
</dbReference>
<comment type="caution">
    <text evidence="2">The sequence shown here is derived from an EMBL/GenBank/DDBJ whole genome shotgun (WGS) entry which is preliminary data.</text>
</comment>
<evidence type="ECO:0000313" key="2">
    <source>
        <dbReference type="EMBL" id="CAF4403981.1"/>
    </source>
</evidence>
<dbReference type="EMBL" id="CAJOBE010066833">
    <property type="protein sequence ID" value="CAF4403981.1"/>
    <property type="molecule type" value="Genomic_DNA"/>
</dbReference>
<feature type="non-terminal residue" evidence="2">
    <location>
        <position position="1"/>
    </location>
</feature>
<sequence>GNLDFLAQNNNNLSPLSSLLSSSSIIFKTMKPNDSTLISAIANDPSQSSHRAMAADPSPDPSVNQADNITDYDSSFTIYNDLDRPTIAKLCQFNVEIPSVSSRRQPIRLNTKSLAITSWTNVSKDVVM</sequence>
<feature type="non-terminal residue" evidence="2">
    <location>
        <position position="128"/>
    </location>
</feature>
<gene>
    <name evidence="2" type="ORF">FNK824_LOCUS44052</name>
</gene>
<evidence type="ECO:0000313" key="3">
    <source>
        <dbReference type="Proteomes" id="UP000663874"/>
    </source>
</evidence>
<feature type="region of interest" description="Disordered" evidence="1">
    <location>
        <begin position="45"/>
        <end position="65"/>
    </location>
</feature>
<reference evidence="2" key="1">
    <citation type="submission" date="2021-02" db="EMBL/GenBank/DDBJ databases">
        <authorList>
            <person name="Nowell W R."/>
        </authorList>
    </citation>
    <scope>NUCLEOTIDE SEQUENCE</scope>
</reference>
<organism evidence="2 3">
    <name type="scientific">Rotaria sordida</name>
    <dbReference type="NCBI Taxonomy" id="392033"/>
    <lineage>
        <taxon>Eukaryota</taxon>
        <taxon>Metazoa</taxon>
        <taxon>Spiralia</taxon>
        <taxon>Gnathifera</taxon>
        <taxon>Rotifera</taxon>
        <taxon>Eurotatoria</taxon>
        <taxon>Bdelloidea</taxon>
        <taxon>Philodinida</taxon>
        <taxon>Philodinidae</taxon>
        <taxon>Rotaria</taxon>
    </lineage>
</organism>
<evidence type="ECO:0000256" key="1">
    <source>
        <dbReference type="SAM" id="MobiDB-lite"/>
    </source>
</evidence>